<gene>
    <name evidence="2" type="ORF">FOZ62_029955</name>
    <name evidence="1" type="ORF">FOZ63_018870</name>
</gene>
<dbReference type="EMBL" id="JABANO010031208">
    <property type="protein sequence ID" value="KAF4710626.1"/>
    <property type="molecule type" value="Genomic_DNA"/>
</dbReference>
<dbReference type="AlphaFoldDB" id="A0A7J6U6Z9"/>
<organism evidence="2 4">
    <name type="scientific">Perkinsus olseni</name>
    <name type="common">Perkinsus atlanticus</name>
    <dbReference type="NCBI Taxonomy" id="32597"/>
    <lineage>
        <taxon>Eukaryota</taxon>
        <taxon>Sar</taxon>
        <taxon>Alveolata</taxon>
        <taxon>Perkinsozoa</taxon>
        <taxon>Perkinsea</taxon>
        <taxon>Perkinsida</taxon>
        <taxon>Perkinsidae</taxon>
        <taxon>Perkinsus</taxon>
    </lineage>
</organism>
<evidence type="ECO:0000313" key="4">
    <source>
        <dbReference type="Proteomes" id="UP000574390"/>
    </source>
</evidence>
<evidence type="ECO:0000313" key="3">
    <source>
        <dbReference type="Proteomes" id="UP000553632"/>
    </source>
</evidence>
<dbReference type="Proteomes" id="UP000574390">
    <property type="component" value="Unassembled WGS sequence"/>
</dbReference>
<dbReference type="EMBL" id="JABANM010001996">
    <property type="protein sequence ID" value="KAF4753333.1"/>
    <property type="molecule type" value="Genomic_DNA"/>
</dbReference>
<comment type="caution">
    <text evidence="2">The sequence shown here is derived from an EMBL/GenBank/DDBJ whole genome shotgun (WGS) entry which is preliminary data.</text>
</comment>
<name>A0A7J6U6Z9_PEROL</name>
<reference evidence="3 4" key="1">
    <citation type="submission" date="2020-04" db="EMBL/GenBank/DDBJ databases">
        <title>Perkinsus olseni comparative genomics.</title>
        <authorList>
            <person name="Bogema D.R."/>
        </authorList>
    </citation>
    <scope>NUCLEOTIDE SEQUENCE [LARGE SCALE GENOMIC DNA]</scope>
    <source>
        <strain evidence="2">ATCC PRA-205</strain>
        <strain evidence="1 3">ATCC PRA-207</strain>
    </source>
</reference>
<accession>A0A7J6U6Z9</accession>
<dbReference type="Proteomes" id="UP000553632">
    <property type="component" value="Unassembled WGS sequence"/>
</dbReference>
<keyword evidence="3" id="KW-1185">Reference proteome</keyword>
<protein>
    <submittedName>
        <fullName evidence="2">Uncharacterized protein</fullName>
    </submittedName>
</protein>
<evidence type="ECO:0000313" key="1">
    <source>
        <dbReference type="EMBL" id="KAF4710626.1"/>
    </source>
</evidence>
<proteinExistence type="predicted"/>
<evidence type="ECO:0000313" key="2">
    <source>
        <dbReference type="EMBL" id="KAF4753333.1"/>
    </source>
</evidence>
<sequence length="228" mass="25192">MSLTLSPAMVERVLRRCEEVLAGVGMEATPFVVDWYNDFRLEVAADMPQLIEVSGRNRLGLVCVSNKDFFRSEVERSRLYRVSNGSALEGTAVTEELCLDAGEKSLVLDVSWAEGGIELWGQRKFDFVAEASDDVGRMLKPPRLSSRCFLAPVLGRLLVEEIGCDGFFIRVMNVDKPPFLHFNLSSGGSVVRSKEWSPTASVVSPSEGRVCPAQARAIVKCVRYLKLG</sequence>